<dbReference type="Ensembl" id="ENSELUT00000048912.2">
    <property type="protein sequence ID" value="ENSELUP00000065223.1"/>
    <property type="gene ID" value="ENSELUG00000029450.2"/>
</dbReference>
<proteinExistence type="predicted"/>
<evidence type="ECO:0000313" key="1">
    <source>
        <dbReference type="Ensembl" id="ENSELUP00000065223.1"/>
    </source>
</evidence>
<evidence type="ECO:0000313" key="2">
    <source>
        <dbReference type="Proteomes" id="UP000265140"/>
    </source>
</evidence>
<name>A0A6Q2YI08_ESOLU</name>
<organism evidence="1 2">
    <name type="scientific">Esox lucius</name>
    <name type="common">Northern pike</name>
    <dbReference type="NCBI Taxonomy" id="8010"/>
    <lineage>
        <taxon>Eukaryota</taxon>
        <taxon>Metazoa</taxon>
        <taxon>Chordata</taxon>
        <taxon>Craniata</taxon>
        <taxon>Vertebrata</taxon>
        <taxon>Euteleostomi</taxon>
        <taxon>Actinopterygii</taxon>
        <taxon>Neopterygii</taxon>
        <taxon>Teleostei</taxon>
        <taxon>Protacanthopterygii</taxon>
        <taxon>Esociformes</taxon>
        <taxon>Esocidae</taxon>
        <taxon>Esox</taxon>
    </lineage>
</organism>
<dbReference type="Bgee" id="ENSELUG00000029450">
    <property type="expression patterns" value="Expressed in testis"/>
</dbReference>
<accession>A0A6Q2YI08</accession>
<keyword evidence="2" id="KW-1185">Reference proteome</keyword>
<dbReference type="InParanoid" id="A0A6Q2YI08"/>
<dbReference type="Proteomes" id="UP000265140">
    <property type="component" value="Chromosome 19"/>
</dbReference>
<reference evidence="1" key="2">
    <citation type="submission" date="2020-02" db="EMBL/GenBank/DDBJ databases">
        <title>Esox lucius (northern pike) genome, fEsoLuc1, primary haplotype.</title>
        <authorList>
            <person name="Myers G."/>
            <person name="Karagic N."/>
            <person name="Meyer A."/>
            <person name="Pippel M."/>
            <person name="Reichard M."/>
            <person name="Winkler S."/>
            <person name="Tracey A."/>
            <person name="Sims Y."/>
            <person name="Howe K."/>
            <person name="Rhie A."/>
            <person name="Formenti G."/>
            <person name="Durbin R."/>
            <person name="Fedrigo O."/>
            <person name="Jarvis E.D."/>
        </authorList>
    </citation>
    <scope>NUCLEOTIDE SEQUENCE [LARGE SCALE GENOMIC DNA]</scope>
</reference>
<sequence length="181" mass="20292">MAGEKENANRCSDVAHNIECGRLSASPNALPLTPSSDHLDSDDFTSLISMLVVRLLTKIHSKTDLHSVDIAGRSQQLIPKVMAAFCAMSGYSETQAYPEKLNICKVYRAVYKHILEETGSEKILQMAMSTQDSQFERILVKSLSKELFDCCNQATRVQAHIIMYHLVFTESHQILFVMIIV</sequence>
<reference evidence="1" key="4">
    <citation type="submission" date="2025-09" db="UniProtKB">
        <authorList>
            <consortium name="Ensembl"/>
        </authorList>
    </citation>
    <scope>IDENTIFICATION</scope>
</reference>
<reference evidence="1" key="3">
    <citation type="submission" date="2025-08" db="UniProtKB">
        <authorList>
            <consortium name="Ensembl"/>
        </authorList>
    </citation>
    <scope>IDENTIFICATION</scope>
</reference>
<protein>
    <submittedName>
        <fullName evidence="1">Uncharacterized protein</fullName>
    </submittedName>
</protein>
<reference evidence="2" key="1">
    <citation type="journal article" date="2014" name="PLoS ONE">
        <title>The genome and linkage map of the northern pike (Esox lucius): conserved synteny revealed between the salmonid sister group and the Neoteleostei.</title>
        <authorList>
            <person name="Rondeau E.B."/>
            <person name="Minkley D.R."/>
            <person name="Leong J.S."/>
            <person name="Messmer A.M."/>
            <person name="Jantzen J.R."/>
            <person name="von Schalburg K.R."/>
            <person name="Lemon C."/>
            <person name="Bird N.H."/>
            <person name="Koop B.F."/>
        </authorList>
    </citation>
    <scope>NUCLEOTIDE SEQUENCE</scope>
</reference>
<dbReference type="AlphaFoldDB" id="A0A6Q2YI08"/>